<gene>
    <name evidence="6" type="ORF">QYM36_012926</name>
</gene>
<proteinExistence type="inferred from homology"/>
<dbReference type="InterPro" id="IPR039742">
    <property type="entry name" value="Shq1"/>
</dbReference>
<dbReference type="InterPro" id="IPR002156">
    <property type="entry name" value="RNaseH_domain"/>
</dbReference>
<dbReference type="Gene3D" id="2.60.40.790">
    <property type="match status" value="1"/>
</dbReference>
<evidence type="ECO:0000256" key="2">
    <source>
        <dbReference type="ARBA" id="ARBA00013750"/>
    </source>
</evidence>
<name>A0AA88HQN2_ARTSF</name>
<dbReference type="Proteomes" id="UP001187531">
    <property type="component" value="Unassembled WGS sequence"/>
</dbReference>
<dbReference type="InterPro" id="IPR012337">
    <property type="entry name" value="RNaseH-like_sf"/>
</dbReference>
<protein>
    <recommendedName>
        <fullName evidence="2">Protein SHQ1 homolog</fullName>
    </recommendedName>
</protein>
<dbReference type="SUPFAM" id="SSF53098">
    <property type="entry name" value="Ribonuclease H-like"/>
    <property type="match status" value="1"/>
</dbReference>
<evidence type="ECO:0000259" key="5">
    <source>
        <dbReference type="PROSITE" id="PS50879"/>
    </source>
</evidence>
<feature type="domain" description="RNase H type-1" evidence="5">
    <location>
        <begin position="318"/>
        <end position="450"/>
    </location>
</feature>
<feature type="compositionally biased region" description="Low complexity" evidence="4">
    <location>
        <begin position="953"/>
        <end position="966"/>
    </location>
</feature>
<dbReference type="GO" id="GO:0003676">
    <property type="term" value="F:nucleic acid binding"/>
    <property type="evidence" value="ECO:0007669"/>
    <property type="project" value="InterPro"/>
</dbReference>
<evidence type="ECO:0000313" key="6">
    <source>
        <dbReference type="EMBL" id="KAK2709072.1"/>
    </source>
</evidence>
<comment type="similarity">
    <text evidence="1">Belongs to the SHQ1 family.</text>
</comment>
<evidence type="ECO:0000256" key="1">
    <source>
        <dbReference type="ARBA" id="ARBA00005607"/>
    </source>
</evidence>
<dbReference type="Pfam" id="PF00075">
    <property type="entry name" value="RNase_H"/>
    <property type="match status" value="1"/>
</dbReference>
<evidence type="ECO:0000256" key="4">
    <source>
        <dbReference type="SAM" id="MobiDB-lite"/>
    </source>
</evidence>
<accession>A0AA88HQN2</accession>
<dbReference type="InterPro" id="IPR007009">
    <property type="entry name" value="Shq1_C"/>
</dbReference>
<dbReference type="CDD" id="cd09276">
    <property type="entry name" value="Rnase_HI_RT_non_LTR"/>
    <property type="match status" value="1"/>
</dbReference>
<dbReference type="InterPro" id="IPR048696">
    <property type="entry name" value="SHQ1-like_CS"/>
</dbReference>
<dbReference type="GO" id="GO:0005737">
    <property type="term" value="C:cytoplasm"/>
    <property type="evidence" value="ECO:0007669"/>
    <property type="project" value="TreeGrafter"/>
</dbReference>
<sequence>MFTFENYLHLQKTTAIFKKTVKEEKYKSWKQYLEKLDFRQPSTKIFKFIKKMNGFYNEQPQVNMPIQSDGKEIIDNQEIANEGARYLKSVIDKEEINQSAVRKTLWKIKRARDTSTDAPYNQPFTINELETTIKNLPLTAPGNDQIYPHYFKKLPSKWIKMLLQIINICWESGEFPKILKKGVAIMSPKPHKDPTKLENHRFITLLPVMGKLYERLIKNRINWIMETNQFLPPFQCGFRKGLSTTDNLALLQRDALYSLQNHKIMITVFMDINEMLHLQDLPLIPPWTSRSIKYLTNEFEKEDPLNYIKFNHLMVTEYKEHLKVYTDGSKNNEGVGAAFVIPILNKTELFKLDPSQSIFEAELVAIMKAGSYSMSISSEKNKILICSDSKSAIEALQSPKQTSREITTTQLVMDELARSTNTSVTIMWVPGHKNIRGNEEADIAAKKAIVAGLPINGTTPKIIGTIENMIKKIKIERLSTLQDDIRCHTVNASLFLSGVDLPVKVLTTGYWLTTPGVKVNLPTVAVQAFEAYKRLNLPGLVEESEGSDVHYDLEKGDFTVKLQKKIPGENFKDLDLLSVLLAPNPQKTLQPKITLEGESTVAESEGEDSSDEWFLEQTVSDNKAKEAVSCYGYGFANKATDLFRSHEAEMMEIVDIRNADLKDQEQRRREREVKELEDFNEDHYLADLMDPLSLLLNALKMAPPYLDSDINLTTEEEDYIISLPKKSYLVSKVQKKILSLTVVGLVYSWAYDRRVTEGDHCIESGWAIAKVCPVLSYFEDFEDLRFLLVACVRRSITYPMLRSWDLSLLTIKDTSSIFRKGKLAILKCLLKVRKLFMESDPRYILNQLYLDDLCVWIQFVKEEKIKLLADAIEKCEIKKSDMNLNLDELEYAAKLVAEEEREIGEMSKNLIKIKMEDSDDIDPEDIYLNLDELEYAANLVAEGEKREIDPEDSSLSSFYSTDSESD</sequence>
<dbReference type="GO" id="GO:0000493">
    <property type="term" value="P:box H/ACA snoRNP assembly"/>
    <property type="evidence" value="ECO:0007669"/>
    <property type="project" value="InterPro"/>
</dbReference>
<dbReference type="InterPro" id="IPR008978">
    <property type="entry name" value="HSP20-like_chaperone"/>
</dbReference>
<dbReference type="AlphaFoldDB" id="A0AA88HQN2"/>
<reference evidence="6" key="1">
    <citation type="submission" date="2023-07" db="EMBL/GenBank/DDBJ databases">
        <title>Chromosome-level genome assembly of Artemia franciscana.</title>
        <authorList>
            <person name="Jo E."/>
        </authorList>
    </citation>
    <scope>NUCLEOTIDE SEQUENCE</scope>
    <source>
        <tissue evidence="6">Whole body</tissue>
    </source>
</reference>
<keyword evidence="3" id="KW-0175">Coiled coil</keyword>
<dbReference type="Gene3D" id="3.30.420.10">
    <property type="entry name" value="Ribonuclease H-like superfamily/Ribonuclease H"/>
    <property type="match status" value="1"/>
</dbReference>
<dbReference type="Pfam" id="PF21413">
    <property type="entry name" value="SHQ1-like_CS"/>
    <property type="match status" value="1"/>
</dbReference>
<evidence type="ECO:0000256" key="3">
    <source>
        <dbReference type="SAM" id="Coils"/>
    </source>
</evidence>
<dbReference type="Pfam" id="PF04925">
    <property type="entry name" value="SHQ1"/>
    <property type="match status" value="1"/>
</dbReference>
<dbReference type="PROSITE" id="PS50879">
    <property type="entry name" value="RNASE_H_1"/>
    <property type="match status" value="1"/>
</dbReference>
<dbReference type="GO" id="GO:0051082">
    <property type="term" value="F:unfolded protein binding"/>
    <property type="evidence" value="ECO:0007669"/>
    <property type="project" value="TreeGrafter"/>
</dbReference>
<feature type="coiled-coil region" evidence="3">
    <location>
        <begin position="872"/>
        <end position="916"/>
    </location>
</feature>
<keyword evidence="7" id="KW-1185">Reference proteome</keyword>
<organism evidence="6 7">
    <name type="scientific">Artemia franciscana</name>
    <name type="common">Brine shrimp</name>
    <name type="synonym">Artemia sanfranciscana</name>
    <dbReference type="NCBI Taxonomy" id="6661"/>
    <lineage>
        <taxon>Eukaryota</taxon>
        <taxon>Metazoa</taxon>
        <taxon>Ecdysozoa</taxon>
        <taxon>Arthropoda</taxon>
        <taxon>Crustacea</taxon>
        <taxon>Branchiopoda</taxon>
        <taxon>Anostraca</taxon>
        <taxon>Artemiidae</taxon>
        <taxon>Artemia</taxon>
    </lineage>
</organism>
<dbReference type="EMBL" id="JAVRJZ010000017">
    <property type="protein sequence ID" value="KAK2709072.1"/>
    <property type="molecule type" value="Genomic_DNA"/>
</dbReference>
<dbReference type="PANTHER" id="PTHR12967">
    <property type="entry name" value="PROTEIN SHQ1 HOMOLOG"/>
    <property type="match status" value="1"/>
</dbReference>
<dbReference type="InterPro" id="IPR036397">
    <property type="entry name" value="RNaseH_sf"/>
</dbReference>
<dbReference type="PANTHER" id="PTHR12967:SF0">
    <property type="entry name" value="PROTEIN SHQ1 HOMOLOG"/>
    <property type="match status" value="1"/>
</dbReference>
<dbReference type="GO" id="GO:0004523">
    <property type="term" value="F:RNA-DNA hybrid ribonuclease activity"/>
    <property type="evidence" value="ECO:0007669"/>
    <property type="project" value="InterPro"/>
</dbReference>
<comment type="caution">
    <text evidence="6">The sequence shown here is derived from an EMBL/GenBank/DDBJ whole genome shotgun (WGS) entry which is preliminary data.</text>
</comment>
<dbReference type="GO" id="GO:0005654">
    <property type="term" value="C:nucleoplasm"/>
    <property type="evidence" value="ECO:0007669"/>
    <property type="project" value="TreeGrafter"/>
</dbReference>
<feature type="region of interest" description="Disordered" evidence="4">
    <location>
        <begin position="944"/>
        <end position="966"/>
    </location>
</feature>
<evidence type="ECO:0000313" key="7">
    <source>
        <dbReference type="Proteomes" id="UP001187531"/>
    </source>
</evidence>